<evidence type="ECO:0000313" key="2">
    <source>
        <dbReference type="Proteomes" id="UP000708208"/>
    </source>
</evidence>
<comment type="caution">
    <text evidence="1">The sequence shown here is derived from an EMBL/GenBank/DDBJ whole genome shotgun (WGS) entry which is preliminary data.</text>
</comment>
<protein>
    <submittedName>
        <fullName evidence="1">Uncharacterized protein</fullName>
    </submittedName>
</protein>
<name>A0A8J2PL50_9HEXA</name>
<gene>
    <name evidence="1" type="ORF">AFUS01_LOCUS28272</name>
</gene>
<dbReference type="AlphaFoldDB" id="A0A8J2PL50"/>
<feature type="non-terminal residue" evidence="1">
    <location>
        <position position="1"/>
    </location>
</feature>
<keyword evidence="2" id="KW-1185">Reference proteome</keyword>
<dbReference type="Proteomes" id="UP000708208">
    <property type="component" value="Unassembled WGS sequence"/>
</dbReference>
<reference evidence="1" key="1">
    <citation type="submission" date="2021-06" db="EMBL/GenBank/DDBJ databases">
        <authorList>
            <person name="Hodson N. C."/>
            <person name="Mongue J. A."/>
            <person name="Jaron S. K."/>
        </authorList>
    </citation>
    <scope>NUCLEOTIDE SEQUENCE</scope>
</reference>
<organism evidence="1 2">
    <name type="scientific">Allacma fusca</name>
    <dbReference type="NCBI Taxonomy" id="39272"/>
    <lineage>
        <taxon>Eukaryota</taxon>
        <taxon>Metazoa</taxon>
        <taxon>Ecdysozoa</taxon>
        <taxon>Arthropoda</taxon>
        <taxon>Hexapoda</taxon>
        <taxon>Collembola</taxon>
        <taxon>Symphypleona</taxon>
        <taxon>Sminthuridae</taxon>
        <taxon>Allacma</taxon>
    </lineage>
</organism>
<sequence length="38" mass="4214">ELLIIEGQGEACLLSHSVTDRYSRIAPAIRKMHDCVTS</sequence>
<proteinExistence type="predicted"/>
<evidence type="ECO:0000313" key="1">
    <source>
        <dbReference type="EMBL" id="CAG7817724.1"/>
    </source>
</evidence>
<dbReference type="EMBL" id="CAJVCH010401813">
    <property type="protein sequence ID" value="CAG7817724.1"/>
    <property type="molecule type" value="Genomic_DNA"/>
</dbReference>
<accession>A0A8J2PL50</accession>